<gene>
    <name evidence="3" type="ORF">HaLaN_32026</name>
</gene>
<reference evidence="3 4" key="1">
    <citation type="submission" date="2020-02" db="EMBL/GenBank/DDBJ databases">
        <title>Draft genome sequence of Haematococcus lacustris strain NIES-144.</title>
        <authorList>
            <person name="Morimoto D."/>
            <person name="Nakagawa S."/>
            <person name="Yoshida T."/>
            <person name="Sawayama S."/>
        </authorList>
    </citation>
    <scope>NUCLEOTIDE SEQUENCE [LARGE SCALE GENOMIC DNA]</scope>
    <source>
        <strain evidence="3 4">NIES-144</strain>
    </source>
</reference>
<dbReference type="InterPro" id="IPR014786">
    <property type="entry name" value="ANAPC2_C"/>
</dbReference>
<name>A0A6A0AKE7_HAELA</name>
<evidence type="ECO:0000313" key="4">
    <source>
        <dbReference type="Proteomes" id="UP000485058"/>
    </source>
</evidence>
<evidence type="ECO:0000313" key="3">
    <source>
        <dbReference type="EMBL" id="GFH32753.1"/>
    </source>
</evidence>
<sequence length="200" mass="22815">MEVMRPFETQVLGLLANFSALPTQSLHSILRTSTVEPKFTQDLEMLEEYLEMLEDQQLVGVDQRCWWRLTSPVPVPPGAVRGKTPEQARPPEDAPASAQEAIEAVYRRRERQSASPIPLEPRRRVATPPPSGLKYPERLAQFAIHERQTLGLLANFQAMSLDRLHSSLQLTCRDPEFEASPEELEVYLDWLVATRVLRMN</sequence>
<protein>
    <submittedName>
        <fullName evidence="3">CULLIN_2 domain-containing protein</fullName>
    </submittedName>
</protein>
<feature type="non-terminal residue" evidence="3">
    <location>
        <position position="1"/>
    </location>
</feature>
<dbReference type="GO" id="GO:0007091">
    <property type="term" value="P:metaphase/anaphase transition of mitotic cell cycle"/>
    <property type="evidence" value="ECO:0007669"/>
    <property type="project" value="TreeGrafter"/>
</dbReference>
<dbReference type="GO" id="GO:0005680">
    <property type="term" value="C:anaphase-promoting complex"/>
    <property type="evidence" value="ECO:0007669"/>
    <property type="project" value="TreeGrafter"/>
</dbReference>
<keyword evidence="4" id="KW-1185">Reference proteome</keyword>
<organism evidence="3 4">
    <name type="scientific">Haematococcus lacustris</name>
    <name type="common">Green alga</name>
    <name type="synonym">Haematococcus pluvialis</name>
    <dbReference type="NCBI Taxonomy" id="44745"/>
    <lineage>
        <taxon>Eukaryota</taxon>
        <taxon>Viridiplantae</taxon>
        <taxon>Chlorophyta</taxon>
        <taxon>core chlorophytes</taxon>
        <taxon>Chlorophyceae</taxon>
        <taxon>CS clade</taxon>
        <taxon>Chlamydomonadales</taxon>
        <taxon>Haematococcaceae</taxon>
        <taxon>Haematococcus</taxon>
    </lineage>
</organism>
<dbReference type="PANTHER" id="PTHR45957">
    <property type="entry name" value="ANAPHASE-PROMOTING COMPLEX SUBUNIT 2"/>
    <property type="match status" value="1"/>
</dbReference>
<feature type="domain" description="Anaphase-promoting complex subunit 2 C-terminal" evidence="2">
    <location>
        <begin position="151"/>
        <end position="198"/>
    </location>
</feature>
<accession>A0A6A0AKE7</accession>
<evidence type="ECO:0000259" key="2">
    <source>
        <dbReference type="Pfam" id="PF08672"/>
    </source>
</evidence>
<dbReference type="InterPro" id="IPR044554">
    <property type="entry name" value="ANAPC2"/>
</dbReference>
<evidence type="ECO:0000256" key="1">
    <source>
        <dbReference type="SAM" id="MobiDB-lite"/>
    </source>
</evidence>
<feature type="non-terminal residue" evidence="3">
    <location>
        <position position="200"/>
    </location>
</feature>
<feature type="compositionally biased region" description="Basic and acidic residues" evidence="1">
    <location>
        <begin position="83"/>
        <end position="92"/>
    </location>
</feature>
<dbReference type="GO" id="GO:0070979">
    <property type="term" value="P:protein K11-linked ubiquitination"/>
    <property type="evidence" value="ECO:0007669"/>
    <property type="project" value="TreeGrafter"/>
</dbReference>
<feature type="domain" description="Anaphase-promoting complex subunit 2 C-terminal" evidence="2">
    <location>
        <begin position="11"/>
        <end position="61"/>
    </location>
</feature>
<dbReference type="InterPro" id="IPR036388">
    <property type="entry name" value="WH-like_DNA-bd_sf"/>
</dbReference>
<proteinExistence type="predicted"/>
<dbReference type="PANTHER" id="PTHR45957:SF1">
    <property type="entry name" value="ANAPHASE-PROMOTING COMPLEX SUBUNIT 2"/>
    <property type="match status" value="1"/>
</dbReference>
<comment type="caution">
    <text evidence="3">The sequence shown here is derived from an EMBL/GenBank/DDBJ whole genome shotgun (WGS) entry which is preliminary data.</text>
</comment>
<dbReference type="AlphaFoldDB" id="A0A6A0AKE7"/>
<dbReference type="EMBL" id="BLLF01007073">
    <property type="protein sequence ID" value="GFH32753.1"/>
    <property type="molecule type" value="Genomic_DNA"/>
</dbReference>
<dbReference type="Pfam" id="PF08672">
    <property type="entry name" value="ANAPC2"/>
    <property type="match status" value="2"/>
</dbReference>
<dbReference type="Gene3D" id="1.10.10.10">
    <property type="entry name" value="Winged helix-like DNA-binding domain superfamily/Winged helix DNA-binding domain"/>
    <property type="match status" value="2"/>
</dbReference>
<feature type="region of interest" description="Disordered" evidence="1">
    <location>
        <begin position="76"/>
        <end position="131"/>
    </location>
</feature>
<dbReference type="Proteomes" id="UP000485058">
    <property type="component" value="Unassembled WGS sequence"/>
</dbReference>